<evidence type="ECO:0000256" key="9">
    <source>
        <dbReference type="ARBA" id="ARBA00048679"/>
    </source>
</evidence>
<dbReference type="InterPro" id="IPR045864">
    <property type="entry name" value="aa-tRNA-synth_II/BPL/LPL"/>
</dbReference>
<dbReference type="FunFam" id="3.10.110.10:FF:000050">
    <property type="entry name" value="eIF-2-alpha kinase GCN2"/>
    <property type="match status" value="1"/>
</dbReference>
<evidence type="ECO:0000259" key="16">
    <source>
        <dbReference type="PROSITE" id="PS50908"/>
    </source>
</evidence>
<dbReference type="EMBL" id="KV454014">
    <property type="protein sequence ID" value="ODV95137.1"/>
    <property type="molecule type" value="Genomic_DNA"/>
</dbReference>
<dbReference type="Gene3D" id="3.40.50.800">
    <property type="entry name" value="Anticodon-binding domain"/>
    <property type="match status" value="1"/>
</dbReference>
<evidence type="ECO:0000256" key="4">
    <source>
        <dbReference type="ARBA" id="ARBA00022741"/>
    </source>
</evidence>
<dbReference type="InterPro" id="IPR017441">
    <property type="entry name" value="Protein_kinase_ATP_BS"/>
</dbReference>
<dbReference type="OrthoDB" id="341578at2759"/>
<dbReference type="STRING" id="669874.A0A1E4TTS7"/>
<dbReference type="GO" id="GO:0031369">
    <property type="term" value="F:translation initiation factor binding"/>
    <property type="evidence" value="ECO:0007669"/>
    <property type="project" value="EnsemblFungi"/>
</dbReference>
<comment type="catalytic activity">
    <reaction evidence="9">
        <text>L-seryl-[protein] + ATP = O-phospho-L-seryl-[protein] + ADP + H(+)</text>
        <dbReference type="Rhea" id="RHEA:17989"/>
        <dbReference type="Rhea" id="RHEA-COMP:9863"/>
        <dbReference type="Rhea" id="RHEA-COMP:11604"/>
        <dbReference type="ChEBI" id="CHEBI:15378"/>
        <dbReference type="ChEBI" id="CHEBI:29999"/>
        <dbReference type="ChEBI" id="CHEBI:30616"/>
        <dbReference type="ChEBI" id="CHEBI:83421"/>
        <dbReference type="ChEBI" id="CHEBI:456216"/>
        <dbReference type="EC" id="2.7.11.1"/>
    </reaction>
</comment>
<dbReference type="GO" id="GO:0071232">
    <property type="term" value="P:cellular response to histidine"/>
    <property type="evidence" value="ECO:0007669"/>
    <property type="project" value="EnsemblFungi"/>
</dbReference>
<dbReference type="SUPFAM" id="SSF54495">
    <property type="entry name" value="UBC-like"/>
    <property type="match status" value="1"/>
</dbReference>
<dbReference type="PROSITE" id="PS50908">
    <property type="entry name" value="RWD"/>
    <property type="match status" value="1"/>
</dbReference>
<evidence type="ECO:0000256" key="5">
    <source>
        <dbReference type="ARBA" id="ARBA00022777"/>
    </source>
</evidence>
<dbReference type="GO" id="GO:0000077">
    <property type="term" value="P:DNA damage checkpoint signaling"/>
    <property type="evidence" value="ECO:0007669"/>
    <property type="project" value="EnsemblFungi"/>
</dbReference>
<dbReference type="InterPro" id="IPR024435">
    <property type="entry name" value="HisRS-related_dom"/>
</dbReference>
<dbReference type="PROSITE" id="PS00108">
    <property type="entry name" value="PROTEIN_KINASE_ST"/>
    <property type="match status" value="1"/>
</dbReference>
<reference evidence="18" key="1">
    <citation type="submission" date="2016-05" db="EMBL/GenBank/DDBJ databases">
        <title>Comparative genomics of biotechnologically important yeasts.</title>
        <authorList>
            <consortium name="DOE Joint Genome Institute"/>
            <person name="Riley R."/>
            <person name="Haridas S."/>
            <person name="Wolfe K.H."/>
            <person name="Lopes M.R."/>
            <person name="Hittinger C.T."/>
            <person name="Goker M."/>
            <person name="Salamov A."/>
            <person name="Wisecaver J."/>
            <person name="Long T.M."/>
            <person name="Aerts A.L."/>
            <person name="Barry K."/>
            <person name="Choi C."/>
            <person name="Clum A."/>
            <person name="Coughlan A.Y."/>
            <person name="Deshpande S."/>
            <person name="Douglass A.P."/>
            <person name="Hanson S.J."/>
            <person name="Klenk H.-P."/>
            <person name="Labutti K."/>
            <person name="Lapidus A."/>
            <person name="Lindquist E."/>
            <person name="Lipzen A."/>
            <person name="Meier-Kolthoff J.P."/>
            <person name="Ohm R.A."/>
            <person name="Otillar R.P."/>
            <person name="Pangilinan J."/>
            <person name="Peng Y."/>
            <person name="Rokas A."/>
            <person name="Rosa C.A."/>
            <person name="Scheuner C."/>
            <person name="Sibirny A.A."/>
            <person name="Slot J.C."/>
            <person name="Stielow J.B."/>
            <person name="Sun H."/>
            <person name="Kurtzman C.P."/>
            <person name="Blackwell M."/>
            <person name="Grigoriev I.V."/>
            <person name="Jeffries T.W."/>
        </authorList>
    </citation>
    <scope>NUCLEOTIDE SEQUENCE [LARGE SCALE GENOMIC DNA]</scope>
    <source>
        <strain evidence="18">NRRL Y-2460</strain>
    </source>
</reference>
<keyword evidence="18" id="KW-1185">Reference proteome</keyword>
<dbReference type="InterPro" id="IPR016255">
    <property type="entry name" value="Gcn2"/>
</dbReference>
<evidence type="ECO:0000256" key="10">
    <source>
        <dbReference type="PIRSR" id="PIRSR000660-1"/>
    </source>
</evidence>
<evidence type="ECO:0000313" key="18">
    <source>
        <dbReference type="Proteomes" id="UP000094236"/>
    </source>
</evidence>
<evidence type="ECO:0000256" key="7">
    <source>
        <dbReference type="ARBA" id="ARBA00037982"/>
    </source>
</evidence>
<feature type="compositionally biased region" description="Acidic residues" evidence="14">
    <location>
        <begin position="743"/>
        <end position="756"/>
    </location>
</feature>
<dbReference type="GO" id="GO:0034198">
    <property type="term" value="P:cellular response to amino acid starvation"/>
    <property type="evidence" value="ECO:0007669"/>
    <property type="project" value="EnsemblFungi"/>
</dbReference>
<dbReference type="Pfam" id="PF00069">
    <property type="entry name" value="Pkinase"/>
    <property type="match status" value="3"/>
</dbReference>
<dbReference type="SMART" id="SM00220">
    <property type="entry name" value="S_TKc"/>
    <property type="match status" value="1"/>
</dbReference>
<dbReference type="GO" id="GO:0030447">
    <property type="term" value="P:filamentous growth"/>
    <property type="evidence" value="ECO:0007669"/>
    <property type="project" value="UniProtKB-ARBA"/>
</dbReference>
<dbReference type="FunFam" id="3.30.200.20:FF:000379">
    <property type="entry name" value="eIF-2-alpha kinase GCN2"/>
    <property type="match status" value="1"/>
</dbReference>
<dbReference type="GO" id="GO:0004694">
    <property type="term" value="F:eukaryotic translation initiation factor 2alpha kinase activity"/>
    <property type="evidence" value="ECO:0007669"/>
    <property type="project" value="EnsemblFungi"/>
</dbReference>
<dbReference type="SUPFAM" id="SSF55681">
    <property type="entry name" value="Class II aaRS and biotin synthetases"/>
    <property type="match status" value="1"/>
</dbReference>
<dbReference type="GO" id="GO:0140469">
    <property type="term" value="P:GCN2-mediated signaling"/>
    <property type="evidence" value="ECO:0007669"/>
    <property type="project" value="EnsemblFungi"/>
</dbReference>
<comment type="catalytic activity">
    <reaction evidence="8">
        <text>L-threonyl-[protein] + ATP = O-phospho-L-threonyl-[protein] + ADP + H(+)</text>
        <dbReference type="Rhea" id="RHEA:46608"/>
        <dbReference type="Rhea" id="RHEA-COMP:11060"/>
        <dbReference type="Rhea" id="RHEA-COMP:11605"/>
        <dbReference type="ChEBI" id="CHEBI:15378"/>
        <dbReference type="ChEBI" id="CHEBI:30013"/>
        <dbReference type="ChEBI" id="CHEBI:30616"/>
        <dbReference type="ChEBI" id="CHEBI:61977"/>
        <dbReference type="ChEBI" id="CHEBI:456216"/>
        <dbReference type="EC" id="2.7.11.1"/>
    </reaction>
</comment>
<evidence type="ECO:0000256" key="14">
    <source>
        <dbReference type="SAM" id="MobiDB-lite"/>
    </source>
</evidence>
<feature type="region of interest" description="Disordered" evidence="14">
    <location>
        <begin position="1581"/>
        <end position="1619"/>
    </location>
</feature>
<protein>
    <recommendedName>
        <fullName evidence="1">non-specific serine/threonine protein kinase</fullName>
        <ecNumber evidence="1">2.7.11.1</ecNumber>
    </recommendedName>
</protein>
<dbReference type="CDD" id="cd14046">
    <property type="entry name" value="STKc_EIF2AK4_GCN2_rpt2"/>
    <property type="match status" value="1"/>
</dbReference>
<evidence type="ECO:0000259" key="15">
    <source>
        <dbReference type="PROSITE" id="PS50011"/>
    </source>
</evidence>
<evidence type="ECO:0000256" key="1">
    <source>
        <dbReference type="ARBA" id="ARBA00012513"/>
    </source>
</evidence>
<dbReference type="GO" id="GO:0071264">
    <property type="term" value="P:positive regulation of translational initiation in response to starvation"/>
    <property type="evidence" value="ECO:0007669"/>
    <property type="project" value="EnsemblFungi"/>
</dbReference>
<feature type="region of interest" description="Disordered" evidence="14">
    <location>
        <begin position="798"/>
        <end position="840"/>
    </location>
</feature>
<dbReference type="InterPro" id="IPR041715">
    <property type="entry name" value="HisRS-like_core"/>
</dbReference>
<dbReference type="GO" id="GO:0005634">
    <property type="term" value="C:nucleus"/>
    <property type="evidence" value="ECO:0007669"/>
    <property type="project" value="TreeGrafter"/>
</dbReference>
<dbReference type="GO" id="GO:0043023">
    <property type="term" value="F:ribosomal large subunit binding"/>
    <property type="evidence" value="ECO:0007669"/>
    <property type="project" value="EnsemblFungi"/>
</dbReference>
<organism evidence="17 18">
    <name type="scientific">Pachysolen tannophilus NRRL Y-2460</name>
    <dbReference type="NCBI Taxonomy" id="669874"/>
    <lineage>
        <taxon>Eukaryota</taxon>
        <taxon>Fungi</taxon>
        <taxon>Dikarya</taxon>
        <taxon>Ascomycota</taxon>
        <taxon>Saccharomycotina</taxon>
        <taxon>Pichiomycetes</taxon>
        <taxon>Pachysolenaceae</taxon>
        <taxon>Pachysolen</taxon>
    </lineage>
</organism>
<dbReference type="GO" id="GO:0005524">
    <property type="term" value="F:ATP binding"/>
    <property type="evidence" value="ECO:0007669"/>
    <property type="project" value="UniProtKB-UniRule"/>
</dbReference>
<sequence length="1755" mass="200908">MSTNANYEIQQNEFEALKAIYMENFKDLTESKAAWNKKPSPKFEILLKTDADKDPILSLILHVEMTSTYPLTIPVVAIKNPKNVLSSQVSVLNKLIKAKLNELKGSEMIFEITSLIQENIDEYQLIAKTDSLEDERLQRLRKQQEELQLEEREKQQQDDREREREQEILDMMIEKELKRRNTETPDSDEDYEVVNGIETQSSLDRSLQNISSKSTKVVIPKHKRNQSDAIELDDSLLVPTPEQLKVADYVIFDKPIPITLDNSYDHLQFSFKAVTGFVPIKPTGVLKNISRQYLVKPYINPVSDLYKLINSRDHLKRKKKSSRFTENDDSQLQYLLTVIELDNMHWAKSQGKQTIQFLEKELEICCNLSHENISKIYAFQIEKVLKQNKHSTITTSDDSNDSTNCVWKIKLLTEYAPLGTMQDLLSSIKYVNLENARTWVIQLLECLEFIHKKGLIHKFLNLDAVQLFHNTFLNSSTIKLANACYGYTIIEMINTHKNSDMAEDEEITRSSWVAPELSSSSKPQRKTDVWDLGVIFVQMTCGIEFIDNYRSPKEFFEDNTLHDTIKDFLNAIFVAKPRKRCDPLELLTTAFLRTELVIPGNSILEKNENYSVMADSTTSLTTLNSRPLLQNSATLSSSNYRRSFNNNRYSFNNGFTNQVYSRYAHDFEESRSLGKGAFGEVVKARNKIDGRFYAIKKIRHTNDKLSSILNEVMLLARLNHQYVVRYFAAWLEEDNANVDENAIETDSGEEDSDSDSDDSKDITNSKITSTKNRRNPLLAGDHTAGYLDFISNSMSNSYPQIEFGTSTDEEDENKTDQTDEEDNTSFEEEEDFIAGPQSEVSSLHSIRKLGASQIKRPKQKSTLFIQMEYCENHTLYDLIRQGLPTHSEEYWRLFRQILEALAHIHSQGIIHRDLKPMNIFIDQSKNVKIGDFGLAKNVHHLNNTAGFASNTALGSQQSYNTSEDLTSEVGTTLYVATEVMEGDGNYNEKVDMYSLGIIFFEMVYALNTGMERVTVIKNLRLNQVNFPNDFKSNTEKKIIRSLLDHNPKSRPSASELLQSDLLPVKHQDDIIQEALKALADPSSSWQEEVRRKLFENSYSFPADVIFDKDDSIYDASDYLLHSKILEEIFKIFKRHGGVQSLEESPIFHKSTQYDSGNKVYQVLDKSGAVLQMPYDLTLPMARMLGKKIPPLQKLYRAGSVFRENDKVNLVPKRYIEVDFDIISIDSVDLLYHEAECLKVLDEVISIYPCFQNSNVYFEINHWDICEAILDFCGLDQAQHKKIAALICNLGLGRTMKDVKSILRSELNIPATALNDLDLFDFKLDVESAKKRLHKIMVDSPYLTKIDNAIIYLSKLLNYMKPLKVHRKILLSPFCTFNSHFYQGGIMFRAIDQDKNLSQIIAVGGRYDHLVRALARNKPISVLPHAVGFSISLQYVFSGMRLYQSMFVKKANVTKRKTSFLKENETSVKWSPVRCDVLITSFTSTYLRVIGIKILADLWDRGISADILKNCNTIEDIHAHAEADGANWVVLIKQQQLTANSTKKKYKPLRLKNLENQTEIDVDYDELGLVLQREIKEREEYYNNPLGDNNSNINNINNNNNNINNNSHDHHQYTDNSTTDSLTDSINNLSLASDANHKVIVVANEAIKAAKKSNKKGRWAAEEESRKGSQQLIDSLSSAPIFTIDARDEVLEMISITSLDQPDEWTRKVGGSSNTTPRSYVRNIYNALSKEASKGTKWAILYNVKTDRTYVCDLQR</sequence>
<gene>
    <name evidence="17" type="ORF">PACTADRAFT_49886</name>
</gene>
<evidence type="ECO:0000256" key="2">
    <source>
        <dbReference type="ARBA" id="ARBA00022527"/>
    </source>
</evidence>
<dbReference type="InterPro" id="IPR050339">
    <property type="entry name" value="CC_SR_Kinase"/>
</dbReference>
<keyword evidence="4 11" id="KW-0547">Nucleotide-binding</keyword>
<keyword evidence="5" id="KW-0418">Kinase</keyword>
<dbReference type="InterPro" id="IPR011009">
    <property type="entry name" value="Kinase-like_dom_sf"/>
</dbReference>
<dbReference type="Gene3D" id="3.10.110.10">
    <property type="entry name" value="Ubiquitin Conjugating Enzyme"/>
    <property type="match status" value="1"/>
</dbReference>
<dbReference type="Gene3D" id="3.30.200.20">
    <property type="entry name" value="Phosphorylase Kinase, domain 1"/>
    <property type="match status" value="1"/>
</dbReference>
<dbReference type="GO" id="GO:1903833">
    <property type="term" value="P:positive regulation of cellular response to amino acid starvation"/>
    <property type="evidence" value="ECO:0007669"/>
    <property type="project" value="EnsemblFungi"/>
</dbReference>
<dbReference type="GO" id="GO:0022626">
    <property type="term" value="C:cytosolic ribosome"/>
    <property type="evidence" value="ECO:0007669"/>
    <property type="project" value="EnsemblFungi"/>
</dbReference>
<dbReference type="CDD" id="cd23823">
    <property type="entry name" value="RWD_GCN2"/>
    <property type="match status" value="1"/>
</dbReference>
<dbReference type="PROSITE" id="PS50011">
    <property type="entry name" value="PROTEIN_KINASE_DOM"/>
    <property type="match status" value="2"/>
</dbReference>
<evidence type="ECO:0000256" key="6">
    <source>
        <dbReference type="ARBA" id="ARBA00022840"/>
    </source>
</evidence>
<feature type="binding site" evidence="11">
    <location>
        <position position="696"/>
    </location>
    <ligand>
        <name>ATP</name>
        <dbReference type="ChEBI" id="CHEBI:30616"/>
    </ligand>
</feature>
<dbReference type="Gene3D" id="1.10.510.10">
    <property type="entry name" value="Transferase(Phosphotransferase) domain 1"/>
    <property type="match status" value="2"/>
</dbReference>
<dbReference type="GO" id="GO:0000049">
    <property type="term" value="F:tRNA binding"/>
    <property type="evidence" value="ECO:0007669"/>
    <property type="project" value="EnsemblFungi"/>
</dbReference>
<dbReference type="InterPro" id="IPR008271">
    <property type="entry name" value="Ser/Thr_kinase_AS"/>
</dbReference>
<keyword evidence="2" id="KW-0723">Serine/threonine-protein kinase</keyword>
<dbReference type="Pfam" id="PF12745">
    <property type="entry name" value="HGTP_anticodon2"/>
    <property type="match status" value="1"/>
</dbReference>
<accession>A0A1E4TTS7</accession>
<dbReference type="SUPFAM" id="SSF56112">
    <property type="entry name" value="Protein kinase-like (PK-like)"/>
    <property type="match status" value="2"/>
</dbReference>
<dbReference type="Proteomes" id="UP000094236">
    <property type="component" value="Unassembled WGS sequence"/>
</dbReference>
<feature type="domain" description="Protein kinase" evidence="15">
    <location>
        <begin position="309"/>
        <end position="592"/>
    </location>
</feature>
<evidence type="ECO:0000256" key="11">
    <source>
        <dbReference type="PIRSR" id="PIRSR000660-2"/>
    </source>
</evidence>
<feature type="binding site" evidence="12">
    <location>
        <position position="697"/>
    </location>
    <ligand>
        <name>ATP</name>
        <dbReference type="ChEBI" id="CHEBI:30616"/>
    </ligand>
</feature>
<dbReference type="InterPro" id="IPR006575">
    <property type="entry name" value="RWD_dom"/>
</dbReference>
<dbReference type="GO" id="GO:0042803">
    <property type="term" value="F:protein homodimerization activity"/>
    <property type="evidence" value="ECO:0007669"/>
    <property type="project" value="EnsemblFungi"/>
</dbReference>
<evidence type="ECO:0000256" key="3">
    <source>
        <dbReference type="ARBA" id="ARBA00022679"/>
    </source>
</evidence>
<feature type="compositionally biased region" description="Low complexity" evidence="14">
    <location>
        <begin position="1588"/>
        <end position="1605"/>
    </location>
</feature>
<dbReference type="PIRSF" id="PIRSF000660">
    <property type="entry name" value="Ser/Thr_PK_GCN2"/>
    <property type="match status" value="1"/>
</dbReference>
<keyword evidence="6 11" id="KW-0067">ATP-binding</keyword>
<dbReference type="PANTHER" id="PTHR11042">
    <property type="entry name" value="EUKARYOTIC TRANSLATION INITIATION FACTOR 2-ALPHA KINASE EIF2-ALPHA KINASE -RELATED"/>
    <property type="match status" value="1"/>
</dbReference>
<keyword evidence="3" id="KW-0808">Transferase</keyword>
<dbReference type="Pfam" id="PF05773">
    <property type="entry name" value="RWD"/>
    <property type="match status" value="1"/>
</dbReference>
<dbReference type="InterPro" id="IPR016135">
    <property type="entry name" value="UBQ-conjugating_enzyme/RWD"/>
</dbReference>
<feature type="binding site" evidence="11">
    <location>
        <begin position="673"/>
        <end position="681"/>
    </location>
    <ligand>
        <name>ATP</name>
        <dbReference type="ChEBI" id="CHEBI:30616"/>
    </ligand>
</feature>
<dbReference type="GO" id="GO:1990611">
    <property type="term" value="P:regulation of cytoplasmic translational initiation in response to stress"/>
    <property type="evidence" value="ECO:0007669"/>
    <property type="project" value="EnsemblFungi"/>
</dbReference>
<proteinExistence type="inferred from homology"/>
<evidence type="ECO:0000256" key="13">
    <source>
        <dbReference type="SAM" id="Coils"/>
    </source>
</evidence>
<evidence type="ECO:0000313" key="17">
    <source>
        <dbReference type="EMBL" id="ODV95137.1"/>
    </source>
</evidence>
<feature type="compositionally biased region" description="Acidic residues" evidence="14">
    <location>
        <begin position="807"/>
        <end position="832"/>
    </location>
</feature>
<comment type="similarity">
    <text evidence="7">Belongs to the protein kinase superfamily. Ser/Thr protein kinase family. GCN2 subfamily.</text>
</comment>
<feature type="active site" description="Proton acceptor" evidence="10">
    <location>
        <position position="913"/>
    </location>
</feature>
<keyword evidence="13" id="KW-0175">Coiled coil</keyword>
<feature type="coiled-coil region" evidence="13">
    <location>
        <begin position="132"/>
        <end position="167"/>
    </location>
</feature>
<dbReference type="SMART" id="SM00591">
    <property type="entry name" value="RWD"/>
    <property type="match status" value="1"/>
</dbReference>
<dbReference type="Pfam" id="PF13393">
    <property type="entry name" value="tRNA-synt_His"/>
    <property type="match status" value="1"/>
</dbReference>
<feature type="domain" description="Protein kinase" evidence="15">
    <location>
        <begin position="667"/>
        <end position="1062"/>
    </location>
</feature>
<dbReference type="EC" id="2.7.11.1" evidence="1"/>
<feature type="region of interest" description="Disordered" evidence="14">
    <location>
        <begin position="743"/>
        <end position="777"/>
    </location>
</feature>
<dbReference type="GO" id="GO:0004860">
    <property type="term" value="F:protein kinase inhibitor activity"/>
    <property type="evidence" value="ECO:0007669"/>
    <property type="project" value="EnsemblFungi"/>
</dbReference>
<dbReference type="CDD" id="cd14012">
    <property type="entry name" value="PK_eIF2AK_GCN2_rpt1"/>
    <property type="match status" value="1"/>
</dbReference>
<dbReference type="PANTHER" id="PTHR11042:SF136">
    <property type="entry name" value="EIF-2-ALPHA KINASE GCN2"/>
    <property type="match status" value="1"/>
</dbReference>
<evidence type="ECO:0000256" key="8">
    <source>
        <dbReference type="ARBA" id="ARBA00047899"/>
    </source>
</evidence>
<dbReference type="PROSITE" id="PS00107">
    <property type="entry name" value="PROTEIN_KINASE_ATP"/>
    <property type="match status" value="1"/>
</dbReference>
<dbReference type="InterPro" id="IPR000719">
    <property type="entry name" value="Prot_kinase_dom"/>
</dbReference>
<evidence type="ECO:0000256" key="12">
    <source>
        <dbReference type="PROSITE-ProRule" id="PRU10141"/>
    </source>
</evidence>
<dbReference type="GO" id="GO:0015935">
    <property type="term" value="C:small ribosomal subunit"/>
    <property type="evidence" value="ECO:0007669"/>
    <property type="project" value="EnsemblFungi"/>
</dbReference>
<dbReference type="InterPro" id="IPR036621">
    <property type="entry name" value="Anticodon-bd_dom_sf"/>
</dbReference>
<dbReference type="Gene3D" id="3.30.930.10">
    <property type="entry name" value="Bira Bifunctional Protein, Domain 2"/>
    <property type="match status" value="1"/>
</dbReference>
<feature type="domain" description="RWD" evidence="16">
    <location>
        <begin position="12"/>
        <end position="123"/>
    </location>
</feature>
<dbReference type="GO" id="GO:0003725">
    <property type="term" value="F:double-stranded RNA binding"/>
    <property type="evidence" value="ECO:0007669"/>
    <property type="project" value="EnsemblFungi"/>
</dbReference>
<dbReference type="GO" id="GO:0015934">
    <property type="term" value="C:large ribosomal subunit"/>
    <property type="evidence" value="ECO:0007669"/>
    <property type="project" value="EnsemblFungi"/>
</dbReference>
<name>A0A1E4TTS7_PACTA</name>